<evidence type="ECO:0000313" key="1">
    <source>
        <dbReference type="EMBL" id="QCK86271.1"/>
    </source>
</evidence>
<sequence length="170" mass="18495">MSAPVIDEAPPQLTPERLRAANIHPETRLATDYLNHFNEAIMLLELIPSMPDCIDDVIGWTPLSYEDHFARSNYRDKELAIAAFQQAPIVVRRKFLAAVAEMDTIMVDVIAGLIAAGPTPRAGVIAREAAAQLKPLAAHTVGLMNAVVDEDDDLMAPPSAQDAIDALMDR</sequence>
<keyword evidence="2" id="KW-1185">Reference proteome</keyword>
<dbReference type="OrthoDB" id="7172864at2"/>
<name>A0A4D7QHT2_9HYPH</name>
<dbReference type="EMBL" id="CP039865">
    <property type="protein sequence ID" value="QCK86271.1"/>
    <property type="molecule type" value="Genomic_DNA"/>
</dbReference>
<dbReference type="AlphaFoldDB" id="A0A4D7QHT2"/>
<reference evidence="1 2" key="1">
    <citation type="submission" date="2019-04" db="EMBL/GenBank/DDBJ databases">
        <title>Phreatobacter aquaticus sp. nov.</title>
        <authorList>
            <person name="Choi A."/>
            <person name="Baek K."/>
        </authorList>
    </citation>
    <scope>NUCLEOTIDE SEQUENCE [LARGE SCALE GENOMIC DNA]</scope>
    <source>
        <strain evidence="1 2">NMCR1094</strain>
    </source>
</reference>
<evidence type="ECO:0000313" key="2">
    <source>
        <dbReference type="Proteomes" id="UP000298588"/>
    </source>
</evidence>
<dbReference type="RefSeq" id="WP_137099603.1">
    <property type="nucleotide sequence ID" value="NZ_CP039865.1"/>
</dbReference>
<dbReference type="KEGG" id="paqt:E8L99_11155"/>
<organism evidence="1 2">
    <name type="scientific">Phreatobacter aquaticus</name>
    <dbReference type="NCBI Taxonomy" id="2570229"/>
    <lineage>
        <taxon>Bacteria</taxon>
        <taxon>Pseudomonadati</taxon>
        <taxon>Pseudomonadota</taxon>
        <taxon>Alphaproteobacteria</taxon>
        <taxon>Hyphomicrobiales</taxon>
        <taxon>Phreatobacteraceae</taxon>
        <taxon>Phreatobacter</taxon>
    </lineage>
</organism>
<proteinExistence type="predicted"/>
<protein>
    <submittedName>
        <fullName evidence="1">Uncharacterized protein</fullName>
    </submittedName>
</protein>
<dbReference type="Proteomes" id="UP000298588">
    <property type="component" value="Chromosome"/>
</dbReference>
<gene>
    <name evidence="1" type="ORF">E8L99_11155</name>
</gene>
<accession>A0A4D7QHT2</accession>